<gene>
    <name evidence="13" type="ORF">EJ04DRAFT_509312</name>
</gene>
<comment type="subcellular location">
    <subcellularLocation>
        <location evidence="1">Cytoplasmic vesicle membrane</location>
    </subcellularLocation>
    <subcellularLocation>
        <location evidence="2">Golgi apparatus</location>
    </subcellularLocation>
</comment>
<comment type="caution">
    <text evidence="13">The sequence shown here is derived from an EMBL/GenBank/DDBJ whole genome shotgun (WGS) entry which is preliminary data.</text>
</comment>
<dbReference type="InterPro" id="IPR013041">
    <property type="entry name" value="Clathrin_app_Ig-like_sf"/>
</dbReference>
<feature type="region of interest" description="Disordered" evidence="11">
    <location>
        <begin position="793"/>
        <end position="812"/>
    </location>
</feature>
<dbReference type="GO" id="GO:0030121">
    <property type="term" value="C:AP-1 adaptor complex"/>
    <property type="evidence" value="ECO:0007669"/>
    <property type="project" value="InterPro"/>
</dbReference>
<keyword evidence="7 10" id="KW-0472">Membrane</keyword>
<evidence type="ECO:0000259" key="12">
    <source>
        <dbReference type="PROSITE" id="PS50180"/>
    </source>
</evidence>
<evidence type="ECO:0000256" key="4">
    <source>
        <dbReference type="ARBA" id="ARBA00022448"/>
    </source>
</evidence>
<dbReference type="Proteomes" id="UP000799444">
    <property type="component" value="Unassembled WGS sequence"/>
</dbReference>
<dbReference type="InterPro" id="IPR017107">
    <property type="entry name" value="AP1_complex_gsu"/>
</dbReference>
<dbReference type="Gene3D" id="2.60.40.1230">
    <property type="match status" value="1"/>
</dbReference>
<dbReference type="InterPro" id="IPR011989">
    <property type="entry name" value="ARM-like"/>
</dbReference>
<dbReference type="InterPro" id="IPR050840">
    <property type="entry name" value="Adaptor_Complx_Large_Subunit"/>
</dbReference>
<organism evidence="13 14">
    <name type="scientific">Polyplosphaeria fusca</name>
    <dbReference type="NCBI Taxonomy" id="682080"/>
    <lineage>
        <taxon>Eukaryota</taxon>
        <taxon>Fungi</taxon>
        <taxon>Dikarya</taxon>
        <taxon>Ascomycota</taxon>
        <taxon>Pezizomycotina</taxon>
        <taxon>Dothideomycetes</taxon>
        <taxon>Pleosporomycetidae</taxon>
        <taxon>Pleosporales</taxon>
        <taxon>Tetraplosphaeriaceae</taxon>
        <taxon>Polyplosphaeria</taxon>
    </lineage>
</organism>
<evidence type="ECO:0000256" key="5">
    <source>
        <dbReference type="ARBA" id="ARBA00022927"/>
    </source>
</evidence>
<keyword evidence="4 10" id="KW-0813">Transport</keyword>
<dbReference type="GO" id="GO:0005829">
    <property type="term" value="C:cytosol"/>
    <property type="evidence" value="ECO:0007669"/>
    <property type="project" value="GOC"/>
</dbReference>
<reference evidence="13" key="1">
    <citation type="journal article" date="2020" name="Stud. Mycol.">
        <title>101 Dothideomycetes genomes: a test case for predicting lifestyles and emergence of pathogens.</title>
        <authorList>
            <person name="Haridas S."/>
            <person name="Albert R."/>
            <person name="Binder M."/>
            <person name="Bloem J."/>
            <person name="Labutti K."/>
            <person name="Salamov A."/>
            <person name="Andreopoulos B."/>
            <person name="Baker S."/>
            <person name="Barry K."/>
            <person name="Bills G."/>
            <person name="Bluhm B."/>
            <person name="Cannon C."/>
            <person name="Castanera R."/>
            <person name="Culley D."/>
            <person name="Daum C."/>
            <person name="Ezra D."/>
            <person name="Gonzalez J."/>
            <person name="Henrissat B."/>
            <person name="Kuo A."/>
            <person name="Liang C."/>
            <person name="Lipzen A."/>
            <person name="Lutzoni F."/>
            <person name="Magnuson J."/>
            <person name="Mondo S."/>
            <person name="Nolan M."/>
            <person name="Ohm R."/>
            <person name="Pangilinan J."/>
            <person name="Park H.-J."/>
            <person name="Ramirez L."/>
            <person name="Alfaro M."/>
            <person name="Sun H."/>
            <person name="Tritt A."/>
            <person name="Yoshinaga Y."/>
            <person name="Zwiers L.-H."/>
            <person name="Turgeon B."/>
            <person name="Goodwin S."/>
            <person name="Spatafora J."/>
            <person name="Crous P."/>
            <person name="Grigoriev I."/>
        </authorList>
    </citation>
    <scope>NUCLEOTIDE SEQUENCE</scope>
    <source>
        <strain evidence="13">CBS 125425</strain>
    </source>
</reference>
<dbReference type="EMBL" id="ML996107">
    <property type="protein sequence ID" value="KAF2738737.1"/>
    <property type="molecule type" value="Genomic_DNA"/>
</dbReference>
<evidence type="ECO:0000256" key="1">
    <source>
        <dbReference type="ARBA" id="ARBA00004156"/>
    </source>
</evidence>
<keyword evidence="14" id="KW-1185">Reference proteome</keyword>
<comment type="subunit">
    <text evidence="9">Adaptor protein complex 1 (AP-1) is a heterotetramer composed of two large adaptins (gamma-type subunit APL4 and beta-type subunit APL2), a medium adaptin (mu-type subunit APM1) and a small adaptin (sigma-type subunit APS1). AP-1 interacts with clathrin.</text>
</comment>
<dbReference type="InterPro" id="IPR016024">
    <property type="entry name" value="ARM-type_fold"/>
</dbReference>
<feature type="compositionally biased region" description="Polar residues" evidence="11">
    <location>
        <begin position="793"/>
        <end position="809"/>
    </location>
</feature>
<keyword evidence="6 10" id="KW-0333">Golgi apparatus</keyword>
<protein>
    <recommendedName>
        <fullName evidence="10">AP-1 complex subunit gamma</fullName>
    </recommendedName>
</protein>
<name>A0A9P4R418_9PLEO</name>
<feature type="domain" description="GAE" evidence="12">
    <location>
        <begin position="727"/>
        <end position="841"/>
    </location>
</feature>
<keyword evidence="8 10" id="KW-0968">Cytoplasmic vesicle</keyword>
<keyword evidence="5 10" id="KW-0653">Protein transport</keyword>
<evidence type="ECO:0000256" key="8">
    <source>
        <dbReference type="ARBA" id="ARBA00023329"/>
    </source>
</evidence>
<dbReference type="OrthoDB" id="28053at2759"/>
<dbReference type="SUPFAM" id="SSF48371">
    <property type="entry name" value="ARM repeat"/>
    <property type="match status" value="1"/>
</dbReference>
<dbReference type="PANTHER" id="PTHR22780">
    <property type="entry name" value="ADAPTIN, ALPHA/GAMMA/EPSILON"/>
    <property type="match status" value="1"/>
</dbReference>
<evidence type="ECO:0000256" key="6">
    <source>
        <dbReference type="ARBA" id="ARBA00023034"/>
    </source>
</evidence>
<dbReference type="InterPro" id="IPR002553">
    <property type="entry name" value="Clathrin/coatomer_adapt-like_N"/>
</dbReference>
<dbReference type="Gene3D" id="1.25.10.10">
    <property type="entry name" value="Leucine-rich Repeat Variant"/>
    <property type="match status" value="1"/>
</dbReference>
<dbReference type="PROSITE" id="PS50180">
    <property type="entry name" value="GAE"/>
    <property type="match status" value="1"/>
</dbReference>
<sequence length="841" mass="92443">MTSLKQFIRNVRAAKTIADERAVVQKESAAIRASFREESGDFSVRRNNVAKLLYLFTLGERTHFGQIECLKLLASPRFADKRLGYLGTMLLLDENQEVLTLVTNSLKNDLNHPNQYIVGLALCTLANIASVEMSRDLFPEVETIISSSNPYIRRKAALCAMRICRKVPDLQEHFLEKAKLLLQDRNHGVLLCGLTLVVNLCEADEAEDGENGVSDMFRPLVPSLVKVLKGLSTSGYAPEHDVTGITDPFLQVKILQLFRVLGRGDVETSEQINDILAQVATNTESSKNVGNSILYEAVLTILEIEADSGLRVLGVNILGKFLSNRDNNIRYVALNTLIKVVAVEPNAVQRHRNTILDCLRDPDISIRRRALDLSFTLINESNVRVLIRELLAFLEVADNEFKPVMTSQIGIAADRFAPNKRWHVDTMLRVLKLAGNYVKEQILSSFVRLIATTPELQTYSVQKLYASLKDDITQEGLTLAGSWVIGEYGDALLRGGQYEEEELVKEVKESDLADLFETILSSSYAGQTVSQYIVTAAIKLTTRLNDPAQVERLRRLLQRYGTNLDVELQQRAVEYGNLFGFDQIRKGVLEKMPPPEIREEQRVLGEATKKTKGRTTKKKPAQAATEDLLLDLMGDAGMPGVDANGASNGNQANTADLLADIMGGGAPTSSHPPQTSSPPPSNVNSIMDLFNNPSPAPAQARQAPASMDLLGNTTSPPPQTYTPPVASGPPAHPAYNKNDLAITFQLKRDANAVQVLARFKNTGTFSQLSAVSLQAAVPKSQKLQLQPISSSELDSGHEATQQMRITSVNGPPPAKLRLRLKVSYQGSSGPIAEQVDWSEPT</sequence>
<dbReference type="Pfam" id="PF02883">
    <property type="entry name" value="Alpha_adaptinC2"/>
    <property type="match status" value="1"/>
</dbReference>
<dbReference type="FunFam" id="1.25.10.10:FF:000030">
    <property type="entry name" value="AP-1 complex subunit gamma"/>
    <property type="match status" value="1"/>
</dbReference>
<evidence type="ECO:0000313" key="13">
    <source>
        <dbReference type="EMBL" id="KAF2738737.1"/>
    </source>
</evidence>
<evidence type="ECO:0000313" key="14">
    <source>
        <dbReference type="Proteomes" id="UP000799444"/>
    </source>
</evidence>
<dbReference type="Pfam" id="PF01602">
    <property type="entry name" value="Adaptin_N"/>
    <property type="match status" value="1"/>
</dbReference>
<dbReference type="PIRSF" id="PIRSF037094">
    <property type="entry name" value="AP1_complex_gamma"/>
    <property type="match status" value="1"/>
</dbReference>
<evidence type="ECO:0000256" key="3">
    <source>
        <dbReference type="ARBA" id="ARBA00006613"/>
    </source>
</evidence>
<dbReference type="InterPro" id="IPR008153">
    <property type="entry name" value="GAE_dom"/>
</dbReference>
<accession>A0A9P4R418</accession>
<proteinExistence type="inferred from homology"/>
<dbReference type="GO" id="GO:0016192">
    <property type="term" value="P:vesicle-mediated transport"/>
    <property type="evidence" value="ECO:0007669"/>
    <property type="project" value="InterPro"/>
</dbReference>
<dbReference type="SUPFAM" id="SSF49348">
    <property type="entry name" value="Clathrin adaptor appendage domain"/>
    <property type="match status" value="1"/>
</dbReference>
<dbReference type="AlphaFoldDB" id="A0A9P4R418"/>
<evidence type="ECO:0000256" key="7">
    <source>
        <dbReference type="ARBA" id="ARBA00023136"/>
    </source>
</evidence>
<evidence type="ECO:0000256" key="10">
    <source>
        <dbReference type="PIRNR" id="PIRNR037094"/>
    </source>
</evidence>
<feature type="region of interest" description="Disordered" evidence="11">
    <location>
        <begin position="660"/>
        <end position="702"/>
    </location>
</feature>
<comment type="similarity">
    <text evidence="3 10">Belongs to the adaptor complexes large subunit family.</text>
</comment>
<evidence type="ECO:0000256" key="9">
    <source>
        <dbReference type="ARBA" id="ARBA00062546"/>
    </source>
</evidence>
<dbReference type="GO" id="GO:0016482">
    <property type="term" value="P:cytosolic transport"/>
    <property type="evidence" value="ECO:0007669"/>
    <property type="project" value="UniProtKB-ARBA"/>
</dbReference>
<evidence type="ECO:0000256" key="11">
    <source>
        <dbReference type="SAM" id="MobiDB-lite"/>
    </source>
</evidence>
<dbReference type="SMART" id="SM00809">
    <property type="entry name" value="Alpha_adaptinC2"/>
    <property type="match status" value="1"/>
</dbReference>
<dbReference type="InterPro" id="IPR008152">
    <property type="entry name" value="Clathrin_a/b/g-adaptin_app_Ig"/>
</dbReference>
<evidence type="ECO:0000256" key="2">
    <source>
        <dbReference type="ARBA" id="ARBA00004555"/>
    </source>
</evidence>
<dbReference type="GO" id="GO:0006886">
    <property type="term" value="P:intracellular protein transport"/>
    <property type="evidence" value="ECO:0007669"/>
    <property type="project" value="UniProtKB-UniRule"/>
</dbReference>